<dbReference type="EMBL" id="HBUF01058094">
    <property type="protein sequence ID" value="CAG6624770.1"/>
    <property type="molecule type" value="Transcribed_RNA"/>
</dbReference>
<feature type="compositionally biased region" description="Basic and acidic residues" evidence="1">
    <location>
        <begin position="453"/>
        <end position="464"/>
    </location>
</feature>
<feature type="compositionally biased region" description="Acidic residues" evidence="1">
    <location>
        <begin position="428"/>
        <end position="452"/>
    </location>
</feature>
<feature type="region of interest" description="Disordered" evidence="1">
    <location>
        <begin position="252"/>
        <end position="376"/>
    </location>
</feature>
<feature type="compositionally biased region" description="Basic and acidic residues" evidence="1">
    <location>
        <begin position="403"/>
        <end position="427"/>
    </location>
</feature>
<dbReference type="AlphaFoldDB" id="A0A8D8M9Q1"/>
<protein>
    <submittedName>
        <fullName evidence="2">Uncharacterized protein</fullName>
    </submittedName>
</protein>
<feature type="region of interest" description="Disordered" evidence="1">
    <location>
        <begin position="1"/>
        <end position="100"/>
    </location>
</feature>
<feature type="compositionally biased region" description="Polar residues" evidence="1">
    <location>
        <begin position="15"/>
        <end position="30"/>
    </location>
</feature>
<accession>A0A8D8M9Q1</accession>
<feature type="compositionally biased region" description="Low complexity" evidence="1">
    <location>
        <begin position="184"/>
        <end position="199"/>
    </location>
</feature>
<feature type="compositionally biased region" description="Acidic residues" evidence="1">
    <location>
        <begin position="323"/>
        <end position="338"/>
    </location>
</feature>
<name>A0A8D8M9Q1_9HEMI</name>
<feature type="compositionally biased region" description="Pro residues" evidence="1">
    <location>
        <begin position="301"/>
        <end position="311"/>
    </location>
</feature>
<proteinExistence type="predicted"/>
<feature type="region of interest" description="Disordered" evidence="1">
    <location>
        <begin position="137"/>
        <end position="205"/>
    </location>
</feature>
<organism evidence="2">
    <name type="scientific">Cacopsylla melanoneura</name>
    <dbReference type="NCBI Taxonomy" id="428564"/>
    <lineage>
        <taxon>Eukaryota</taxon>
        <taxon>Metazoa</taxon>
        <taxon>Ecdysozoa</taxon>
        <taxon>Arthropoda</taxon>
        <taxon>Hexapoda</taxon>
        <taxon>Insecta</taxon>
        <taxon>Pterygota</taxon>
        <taxon>Neoptera</taxon>
        <taxon>Paraneoptera</taxon>
        <taxon>Hemiptera</taxon>
        <taxon>Sternorrhyncha</taxon>
        <taxon>Psylloidea</taxon>
        <taxon>Psyllidae</taxon>
        <taxon>Psyllinae</taxon>
        <taxon>Cacopsylla</taxon>
    </lineage>
</organism>
<evidence type="ECO:0000256" key="1">
    <source>
        <dbReference type="SAM" id="MobiDB-lite"/>
    </source>
</evidence>
<feature type="compositionally biased region" description="Polar residues" evidence="1">
    <location>
        <begin position="57"/>
        <end position="96"/>
    </location>
</feature>
<sequence>MKRVGNNVSIEKVPSRSNVTITPTTSNSSLDNNEDDDYYNEEEDEEFEPSPPVVRTPNLSQVQVRPRTRSSVNITPVQPIGTSGIRNSAQQVSSSKIPDRPFKIFSKENKALENDDDDIIIESTSIKTPTSFAKPVTPVKNFAPPPVRAPNLRMNRPPVLPPSPQMPRGRTPNSRSVSPRVQAPFRMRSPMPQPRQRFSNQTQASHNVNFRPQIRGRPSGHRGPFAPPLRIPNPPGPRMQMGPRNVQIFPRQTGPRAPHLANMSRNPPSRLQMARPVRPQNTPPPLTRKVSNQVQITRAPAPKPQPQPPSPAQAMVNVKPEPMDYEEEEEDEYDDYEDAIPNNTMLKPSQKLSTAPVSSSQLQKNTVPKLSSSIQITPKVSSQVQIIPKGTPHVTQARLPQKHVVEEPIVKEKTMDSEHSEEHYDKYEEQEEDYYEEGEEQEMGEEEEEEEREGEKELKTCYVH</sequence>
<reference evidence="2" key="1">
    <citation type="submission" date="2021-05" db="EMBL/GenBank/DDBJ databases">
        <authorList>
            <person name="Alioto T."/>
            <person name="Alioto T."/>
            <person name="Gomez Garrido J."/>
        </authorList>
    </citation>
    <scope>NUCLEOTIDE SEQUENCE</scope>
</reference>
<feature type="compositionally biased region" description="Polar residues" evidence="1">
    <location>
        <begin position="341"/>
        <end position="376"/>
    </location>
</feature>
<evidence type="ECO:0000313" key="2">
    <source>
        <dbReference type="EMBL" id="CAG6624770.1"/>
    </source>
</evidence>
<feature type="region of interest" description="Disordered" evidence="1">
    <location>
        <begin position="391"/>
        <end position="464"/>
    </location>
</feature>
<feature type="compositionally biased region" description="Acidic residues" evidence="1">
    <location>
        <begin position="32"/>
        <end position="48"/>
    </location>
</feature>